<dbReference type="Proteomes" id="UP000064893">
    <property type="component" value="Chromosome"/>
</dbReference>
<evidence type="ECO:0000313" key="2">
    <source>
        <dbReference type="Proteomes" id="UP000064893"/>
    </source>
</evidence>
<dbReference type="EMBL" id="CP013118">
    <property type="protein sequence ID" value="ALO17224.1"/>
    <property type="molecule type" value="Genomic_DNA"/>
</dbReference>
<sequence>MTIKLFDGLFHHHDHFHCTAKNEKHFHKYHAKCPIPSFELSFFSIEKHFQNRDYEELGEEKNETYSFITCCDNSGFSFLLRAPPIFTNKKITSELM</sequence>
<name>A0A0S2I484_9BACT</name>
<dbReference type="AlphaFoldDB" id="A0A0S2I484"/>
<protein>
    <submittedName>
        <fullName evidence="1">Uncharacterized protein</fullName>
    </submittedName>
</protein>
<accession>A0A0S2I484</accession>
<keyword evidence="2" id="KW-1185">Reference proteome</keyword>
<dbReference type="KEGG" id="blq:L21SP5_03623"/>
<gene>
    <name evidence="1" type="ORF">L21SP5_03623</name>
</gene>
<dbReference type="STRING" id="1307839.L21SP5_03623"/>
<evidence type="ECO:0000313" key="1">
    <source>
        <dbReference type="EMBL" id="ALO17224.1"/>
    </source>
</evidence>
<reference evidence="1 2" key="1">
    <citation type="submission" date="2015-11" db="EMBL/GenBank/DDBJ databases">
        <title>Description and complete genome sequence of a novel strain predominating in hypersaline microbial mats and representing a new family of the Bacteriodetes phylum.</title>
        <authorList>
            <person name="Spring S."/>
            <person name="Bunk B."/>
            <person name="Sproer C."/>
            <person name="Klenk H.-P."/>
        </authorList>
    </citation>
    <scope>NUCLEOTIDE SEQUENCE [LARGE SCALE GENOMIC DNA]</scope>
    <source>
        <strain evidence="1 2">L21-Spi-D4</strain>
    </source>
</reference>
<proteinExistence type="predicted"/>
<organism evidence="1 2">
    <name type="scientific">Salinivirga cyanobacteriivorans</name>
    <dbReference type="NCBI Taxonomy" id="1307839"/>
    <lineage>
        <taxon>Bacteria</taxon>
        <taxon>Pseudomonadati</taxon>
        <taxon>Bacteroidota</taxon>
        <taxon>Bacteroidia</taxon>
        <taxon>Bacteroidales</taxon>
        <taxon>Salinivirgaceae</taxon>
        <taxon>Salinivirga</taxon>
    </lineage>
</organism>